<dbReference type="RefSeq" id="XP_027124166.1">
    <property type="nucleotide sequence ID" value="XM_027268365.1"/>
</dbReference>
<accession>A0A6P6XBB6</accession>
<keyword evidence="1" id="KW-1185">Reference proteome</keyword>
<sequence length="145" mass="16819">MDDHLKLRIFYDHEKDQRSYNYLQEGNKKPSEEGLPWNLRSRPTTCKTGCGRLTPVMQQSQKGIDGKASGSSTWLQRPKFLATLSNEEIETDFLLLTGAKPSRRPKKRSRSLQKQFHRFFPGSWPTELISEKYKVHEHPEPKSGC</sequence>
<dbReference type="Pfam" id="PF07797">
    <property type="entry name" value="DUF1639"/>
    <property type="match status" value="1"/>
</dbReference>
<reference evidence="2" key="2">
    <citation type="submission" date="2025-08" db="UniProtKB">
        <authorList>
            <consortium name="RefSeq"/>
        </authorList>
    </citation>
    <scope>IDENTIFICATION</scope>
    <source>
        <tissue evidence="2">Leaves</tissue>
    </source>
</reference>
<gene>
    <name evidence="2" type="primary">LOC113740848</name>
</gene>
<protein>
    <submittedName>
        <fullName evidence="2">Uncharacterized protein</fullName>
    </submittedName>
</protein>
<dbReference type="InterPro" id="IPR012438">
    <property type="entry name" value="DUF1639"/>
</dbReference>
<dbReference type="PANTHER" id="PTHR33130">
    <property type="entry name" value="PUTATIVE (DUF1639)-RELATED"/>
    <property type="match status" value="1"/>
</dbReference>
<name>A0A6P6XBB6_COFAR</name>
<organism evidence="1 2">
    <name type="scientific">Coffea arabica</name>
    <name type="common">Arabian coffee</name>
    <dbReference type="NCBI Taxonomy" id="13443"/>
    <lineage>
        <taxon>Eukaryota</taxon>
        <taxon>Viridiplantae</taxon>
        <taxon>Streptophyta</taxon>
        <taxon>Embryophyta</taxon>
        <taxon>Tracheophyta</taxon>
        <taxon>Spermatophyta</taxon>
        <taxon>Magnoliopsida</taxon>
        <taxon>eudicotyledons</taxon>
        <taxon>Gunneridae</taxon>
        <taxon>Pentapetalae</taxon>
        <taxon>asterids</taxon>
        <taxon>lamiids</taxon>
        <taxon>Gentianales</taxon>
        <taxon>Rubiaceae</taxon>
        <taxon>Ixoroideae</taxon>
        <taxon>Gardenieae complex</taxon>
        <taxon>Bertiereae - Coffeeae clade</taxon>
        <taxon>Coffeeae</taxon>
        <taxon>Coffea</taxon>
    </lineage>
</organism>
<reference evidence="1" key="1">
    <citation type="journal article" date="2025" name="Foods">
        <title>Unveiling the Microbial Signatures of Arabica Coffee Cherries: Insights into Ripeness Specific Diversity, Functional Traits, and Implications for Quality and Safety.</title>
        <authorList>
            <consortium name="RefSeq"/>
            <person name="Tenea G.N."/>
            <person name="Cifuentes V."/>
            <person name="Reyes P."/>
            <person name="Cevallos-Vallejos M."/>
        </authorList>
    </citation>
    <scope>NUCLEOTIDE SEQUENCE [LARGE SCALE GENOMIC DNA]</scope>
</reference>
<dbReference type="PANTHER" id="PTHR33130:SF43">
    <property type="entry name" value="OS01G0688600 PROTEIN"/>
    <property type="match status" value="1"/>
</dbReference>
<dbReference type="OrthoDB" id="769821at2759"/>
<proteinExistence type="predicted"/>
<dbReference type="Proteomes" id="UP001652660">
    <property type="component" value="Chromosome 4e"/>
</dbReference>
<dbReference type="GeneID" id="113740848"/>
<evidence type="ECO:0000313" key="1">
    <source>
        <dbReference type="Proteomes" id="UP001652660"/>
    </source>
</evidence>
<evidence type="ECO:0000313" key="2">
    <source>
        <dbReference type="RefSeq" id="XP_027124166.1"/>
    </source>
</evidence>
<dbReference type="AlphaFoldDB" id="A0A6P6XBB6"/>